<dbReference type="Pfam" id="PF10273">
    <property type="entry name" value="WGG"/>
    <property type="match status" value="1"/>
</dbReference>
<dbReference type="Proteomes" id="UP001258017">
    <property type="component" value="Unassembled WGS sequence"/>
</dbReference>
<accession>A0AAD9VR09</accession>
<evidence type="ECO:0000313" key="7">
    <source>
        <dbReference type="Proteomes" id="UP001258017"/>
    </source>
</evidence>
<keyword evidence="4" id="KW-0698">rRNA processing</keyword>
<comment type="similarity">
    <text evidence="2">Belongs to the TSR2 family.</text>
</comment>
<sequence>MANTKDFFLSITKRVFSNWTALKMAVEHGMGTKDKANEFCQYITDVIYMNEGLNTSEIACELEDYMDEQFNTELQDYSGNQVAEELFKFYRYCVEGKETLAVTELEKLPPLQPWIVSFISRKNKNEPVVVQNDSDSESDETENNMEVEDTEWTEVKTRRKR</sequence>
<feature type="compositionally biased region" description="Acidic residues" evidence="5">
    <location>
        <begin position="134"/>
        <end position="152"/>
    </location>
</feature>
<comment type="caution">
    <text evidence="6">The sequence shown here is derived from an EMBL/GenBank/DDBJ whole genome shotgun (WGS) entry which is preliminary data.</text>
</comment>
<gene>
    <name evidence="6" type="ORF">KPH14_001197</name>
</gene>
<comment type="function">
    <text evidence="1">May be involved in 20S pre-rRNA processing.</text>
</comment>
<name>A0AAD9VR09_9HYME</name>
<feature type="region of interest" description="Disordered" evidence="5">
    <location>
        <begin position="127"/>
        <end position="161"/>
    </location>
</feature>
<proteinExistence type="inferred from homology"/>
<dbReference type="PANTHER" id="PTHR21250">
    <property type="entry name" value="PRE-RRNA-PROCESSING PROTEIN TSR2 HOMOLOG"/>
    <property type="match status" value="1"/>
</dbReference>
<reference evidence="6" key="1">
    <citation type="submission" date="2021-08" db="EMBL/GenBank/DDBJ databases">
        <authorList>
            <person name="Misof B."/>
            <person name="Oliver O."/>
            <person name="Podsiadlowski L."/>
            <person name="Donath A."/>
            <person name="Peters R."/>
            <person name="Mayer C."/>
            <person name="Rust J."/>
            <person name="Gunkel S."/>
            <person name="Lesny P."/>
            <person name="Martin S."/>
            <person name="Oeyen J.P."/>
            <person name="Petersen M."/>
            <person name="Panagiotis P."/>
            <person name="Wilbrandt J."/>
            <person name="Tanja T."/>
        </authorList>
    </citation>
    <scope>NUCLEOTIDE SEQUENCE</scope>
    <source>
        <strain evidence="6">GBR_01_08_01A</strain>
        <tissue evidence="6">Thorax + abdomen</tissue>
    </source>
</reference>
<protein>
    <recommendedName>
        <fullName evidence="3">Pre-rRNA-processing protein TSR2 homolog</fullName>
    </recommendedName>
</protein>
<evidence type="ECO:0000256" key="5">
    <source>
        <dbReference type="SAM" id="MobiDB-lite"/>
    </source>
</evidence>
<evidence type="ECO:0000256" key="1">
    <source>
        <dbReference type="ARBA" id="ARBA00002210"/>
    </source>
</evidence>
<dbReference type="AlphaFoldDB" id="A0AAD9VR09"/>
<reference evidence="6" key="2">
    <citation type="journal article" date="2023" name="Commun. Biol.">
        <title>Intrasexual cuticular hydrocarbon dimorphism in a wasp sheds light on hydrocarbon biosynthesis genes in Hymenoptera.</title>
        <authorList>
            <person name="Moris V.C."/>
            <person name="Podsiadlowski L."/>
            <person name="Martin S."/>
            <person name="Oeyen J.P."/>
            <person name="Donath A."/>
            <person name="Petersen M."/>
            <person name="Wilbrandt J."/>
            <person name="Misof B."/>
            <person name="Liedtke D."/>
            <person name="Thamm M."/>
            <person name="Scheiner R."/>
            <person name="Schmitt T."/>
            <person name="Niehuis O."/>
        </authorList>
    </citation>
    <scope>NUCLEOTIDE SEQUENCE</scope>
    <source>
        <strain evidence="6">GBR_01_08_01A</strain>
    </source>
</reference>
<evidence type="ECO:0000256" key="2">
    <source>
        <dbReference type="ARBA" id="ARBA00006524"/>
    </source>
</evidence>
<dbReference type="InterPro" id="IPR019398">
    <property type="entry name" value="Pre-rRNA_process_TSR2"/>
</dbReference>
<organism evidence="6 7">
    <name type="scientific">Odynerus spinipes</name>
    <dbReference type="NCBI Taxonomy" id="1348599"/>
    <lineage>
        <taxon>Eukaryota</taxon>
        <taxon>Metazoa</taxon>
        <taxon>Ecdysozoa</taxon>
        <taxon>Arthropoda</taxon>
        <taxon>Hexapoda</taxon>
        <taxon>Insecta</taxon>
        <taxon>Pterygota</taxon>
        <taxon>Neoptera</taxon>
        <taxon>Endopterygota</taxon>
        <taxon>Hymenoptera</taxon>
        <taxon>Apocrita</taxon>
        <taxon>Aculeata</taxon>
        <taxon>Vespoidea</taxon>
        <taxon>Vespidae</taxon>
        <taxon>Eumeninae</taxon>
        <taxon>Odynerus</taxon>
    </lineage>
</organism>
<evidence type="ECO:0000256" key="4">
    <source>
        <dbReference type="ARBA" id="ARBA00022552"/>
    </source>
</evidence>
<dbReference type="GO" id="GO:0006364">
    <property type="term" value="P:rRNA processing"/>
    <property type="evidence" value="ECO:0007669"/>
    <property type="project" value="UniProtKB-KW"/>
</dbReference>
<evidence type="ECO:0000256" key="3">
    <source>
        <dbReference type="ARBA" id="ARBA00017551"/>
    </source>
</evidence>
<keyword evidence="7" id="KW-1185">Reference proteome</keyword>
<evidence type="ECO:0000313" key="6">
    <source>
        <dbReference type="EMBL" id="KAK2583936.1"/>
    </source>
</evidence>
<dbReference type="EMBL" id="JAIFRP010000029">
    <property type="protein sequence ID" value="KAK2583936.1"/>
    <property type="molecule type" value="Genomic_DNA"/>
</dbReference>